<dbReference type="AlphaFoldDB" id="A0A1W0VR58"/>
<sequence length="103" mass="11520">MEGTLDDIRLDVCKMNKHLEHAAVEHSSSDPSAGILVPKSPIAAFPLVWILSLLSSVSFPLLLARINFRNCIFPSFDGDNPKLWLTRCENYSDNPKLSRLPLD</sequence>
<reference evidence="2 3" key="1">
    <citation type="journal article" date="2009" name="Nature">
        <title>The Sorghum bicolor genome and the diversification of grasses.</title>
        <authorList>
            <person name="Paterson A.H."/>
            <person name="Bowers J.E."/>
            <person name="Bruggmann R."/>
            <person name="Dubchak I."/>
            <person name="Grimwood J."/>
            <person name="Gundlach H."/>
            <person name="Haberer G."/>
            <person name="Hellsten U."/>
            <person name="Mitros T."/>
            <person name="Poliakov A."/>
            <person name="Schmutz J."/>
            <person name="Spannagl M."/>
            <person name="Tang H."/>
            <person name="Wang X."/>
            <person name="Wicker T."/>
            <person name="Bharti A.K."/>
            <person name="Chapman J."/>
            <person name="Feltus F.A."/>
            <person name="Gowik U."/>
            <person name="Grigoriev I.V."/>
            <person name="Lyons E."/>
            <person name="Maher C.A."/>
            <person name="Martis M."/>
            <person name="Narechania A."/>
            <person name="Otillar R.P."/>
            <person name="Penning B.W."/>
            <person name="Salamov A.A."/>
            <person name="Wang Y."/>
            <person name="Zhang L."/>
            <person name="Carpita N.C."/>
            <person name="Freeling M."/>
            <person name="Gingle A.R."/>
            <person name="Hash C.T."/>
            <person name="Keller B."/>
            <person name="Klein P."/>
            <person name="Kresovich S."/>
            <person name="McCann M.C."/>
            <person name="Ming R."/>
            <person name="Peterson D.G."/>
            <person name="Mehboob-ur-Rahman"/>
            <person name="Ware D."/>
            <person name="Westhoff P."/>
            <person name="Mayer K.F."/>
            <person name="Messing J."/>
            <person name="Rokhsar D.S."/>
        </authorList>
    </citation>
    <scope>NUCLEOTIDE SEQUENCE [LARGE SCALE GENOMIC DNA]</scope>
    <source>
        <strain evidence="3">cv. BTx623</strain>
    </source>
</reference>
<accession>A0A1W0VR58</accession>
<dbReference type="Proteomes" id="UP000000768">
    <property type="component" value="Chromosome 10"/>
</dbReference>
<reference evidence="3" key="2">
    <citation type="journal article" date="2018" name="Plant J.">
        <title>The Sorghum bicolor reference genome: improved assembly, gene annotations, a transcriptome atlas, and signatures of genome organization.</title>
        <authorList>
            <person name="McCormick R.F."/>
            <person name="Truong S.K."/>
            <person name="Sreedasyam A."/>
            <person name="Jenkins J."/>
            <person name="Shu S."/>
            <person name="Sims D."/>
            <person name="Kennedy M."/>
            <person name="Amirebrahimi M."/>
            <person name="Weers B.D."/>
            <person name="McKinley B."/>
            <person name="Mattison A."/>
            <person name="Morishige D.T."/>
            <person name="Grimwood J."/>
            <person name="Schmutz J."/>
            <person name="Mullet J.E."/>
        </authorList>
    </citation>
    <scope>NUCLEOTIDE SEQUENCE [LARGE SCALE GENOMIC DNA]</scope>
    <source>
        <strain evidence="3">cv. BTx623</strain>
    </source>
</reference>
<dbReference type="InParanoid" id="A0A1W0VR58"/>
<proteinExistence type="predicted"/>
<keyword evidence="1" id="KW-0812">Transmembrane</keyword>
<dbReference type="EMBL" id="CM000769">
    <property type="protein sequence ID" value="OQU75755.1"/>
    <property type="molecule type" value="Genomic_DNA"/>
</dbReference>
<dbReference type="Gramene" id="OQU75755">
    <property type="protein sequence ID" value="OQU75755"/>
    <property type="gene ID" value="SORBI_3010G023650"/>
</dbReference>
<keyword evidence="1" id="KW-0472">Membrane</keyword>
<feature type="transmembrane region" description="Helical" evidence="1">
    <location>
        <begin position="42"/>
        <end position="63"/>
    </location>
</feature>
<evidence type="ECO:0000313" key="2">
    <source>
        <dbReference type="EMBL" id="OQU75755.1"/>
    </source>
</evidence>
<evidence type="ECO:0000256" key="1">
    <source>
        <dbReference type="SAM" id="Phobius"/>
    </source>
</evidence>
<evidence type="ECO:0000313" key="3">
    <source>
        <dbReference type="Proteomes" id="UP000000768"/>
    </source>
</evidence>
<keyword evidence="1" id="KW-1133">Transmembrane helix</keyword>
<organism evidence="2 3">
    <name type="scientific">Sorghum bicolor</name>
    <name type="common">Sorghum</name>
    <name type="synonym">Sorghum vulgare</name>
    <dbReference type="NCBI Taxonomy" id="4558"/>
    <lineage>
        <taxon>Eukaryota</taxon>
        <taxon>Viridiplantae</taxon>
        <taxon>Streptophyta</taxon>
        <taxon>Embryophyta</taxon>
        <taxon>Tracheophyta</taxon>
        <taxon>Spermatophyta</taxon>
        <taxon>Magnoliopsida</taxon>
        <taxon>Liliopsida</taxon>
        <taxon>Poales</taxon>
        <taxon>Poaceae</taxon>
        <taxon>PACMAD clade</taxon>
        <taxon>Panicoideae</taxon>
        <taxon>Andropogonodae</taxon>
        <taxon>Andropogoneae</taxon>
        <taxon>Sorghinae</taxon>
        <taxon>Sorghum</taxon>
    </lineage>
</organism>
<protein>
    <submittedName>
        <fullName evidence="2">Uncharacterized protein</fullName>
    </submittedName>
</protein>
<keyword evidence="3" id="KW-1185">Reference proteome</keyword>
<gene>
    <name evidence="2" type="ORF">SORBI_3010G023650</name>
</gene>
<name>A0A1W0VR58_SORBI</name>